<protein>
    <submittedName>
        <fullName evidence="2">Uncharacterized protein</fullName>
    </submittedName>
</protein>
<dbReference type="Proteomes" id="UP000324091">
    <property type="component" value="Unassembled WGS sequence"/>
</dbReference>
<evidence type="ECO:0000313" key="2">
    <source>
        <dbReference type="EMBL" id="TWW54067.1"/>
    </source>
</evidence>
<feature type="region of interest" description="Disordered" evidence="1">
    <location>
        <begin position="21"/>
        <end position="40"/>
    </location>
</feature>
<sequence length="40" mass="4391">MESINYPAMTLEEDVILEIQIDGGPGPKTQEDIAEETSLL</sequence>
<dbReference type="AlphaFoldDB" id="A0A5C6ML46"/>
<gene>
    <name evidence="2" type="ORF">D4764_0240640</name>
</gene>
<comment type="caution">
    <text evidence="2">The sequence shown here is derived from an EMBL/GenBank/DDBJ whole genome shotgun (WGS) entry which is preliminary data.</text>
</comment>
<name>A0A5C6ML46_9TELE</name>
<keyword evidence="3" id="KW-1185">Reference proteome</keyword>
<proteinExistence type="predicted"/>
<reference evidence="2 3" key="1">
    <citation type="submission" date="2019-04" db="EMBL/GenBank/DDBJ databases">
        <title>Chromosome genome assembly for Takifugu flavidus.</title>
        <authorList>
            <person name="Xiao S."/>
        </authorList>
    </citation>
    <scope>NUCLEOTIDE SEQUENCE [LARGE SCALE GENOMIC DNA]</scope>
    <source>
        <strain evidence="2">HTHZ2018</strain>
        <tissue evidence="2">Muscle</tissue>
    </source>
</reference>
<accession>A0A5C6ML46</accession>
<organism evidence="2 3">
    <name type="scientific">Takifugu flavidus</name>
    <name type="common">sansaifugu</name>
    <dbReference type="NCBI Taxonomy" id="433684"/>
    <lineage>
        <taxon>Eukaryota</taxon>
        <taxon>Metazoa</taxon>
        <taxon>Chordata</taxon>
        <taxon>Craniata</taxon>
        <taxon>Vertebrata</taxon>
        <taxon>Euteleostomi</taxon>
        <taxon>Actinopterygii</taxon>
        <taxon>Neopterygii</taxon>
        <taxon>Teleostei</taxon>
        <taxon>Neoteleostei</taxon>
        <taxon>Acanthomorphata</taxon>
        <taxon>Eupercaria</taxon>
        <taxon>Tetraodontiformes</taxon>
        <taxon>Tetradontoidea</taxon>
        <taxon>Tetraodontidae</taxon>
        <taxon>Takifugu</taxon>
    </lineage>
</organism>
<dbReference type="EMBL" id="RHFK02000421">
    <property type="protein sequence ID" value="TWW54067.1"/>
    <property type="molecule type" value="Genomic_DNA"/>
</dbReference>
<evidence type="ECO:0000313" key="3">
    <source>
        <dbReference type="Proteomes" id="UP000324091"/>
    </source>
</evidence>
<evidence type="ECO:0000256" key="1">
    <source>
        <dbReference type="SAM" id="MobiDB-lite"/>
    </source>
</evidence>